<reference evidence="4" key="1">
    <citation type="journal article" date="2005" name="Science">
        <title>Life at depth: Photobacterium profundum genome sequence and expression analysis.</title>
        <authorList>
            <person name="Vezzi A."/>
            <person name="Campanaro S."/>
            <person name="D'Angelo M."/>
            <person name="Simonato F."/>
            <person name="Vitulo N."/>
            <person name="Lauro F.M."/>
            <person name="Cestaro A."/>
            <person name="Malacrida G."/>
            <person name="Simionati B."/>
            <person name="Cannata N."/>
            <person name="Romualdi C."/>
            <person name="Bartlett D.H."/>
            <person name="Valle G."/>
        </authorList>
    </citation>
    <scope>NUCLEOTIDE SEQUENCE [LARGE SCALE GENOMIC DNA]</scope>
    <source>
        <strain evidence="4">ATCC BAA-1253 / SS9</strain>
    </source>
</reference>
<sequence>MCVSNKLRVKGVKKDDWFKKCRMEFLSLSLVIGLAFLFSLSASFFSRVQLSYVISSDSKDLLNTYMLRIDNYHPIMKGISDNFQFNCKALDETKIQQVAYNDYFIRRITLTTNDGEQCTSFKGASAESKLLPLIDQLSTNLSLWVTSELGDQENLLVVEWKDKRGSMLVHMEPLISDILKNKYCDNCVLSSITSTDHPAASFWRGDASLLEVKPLMSSEFANNLRIDTFVKPELLAKYKEALWLPLFLLGGGIGVLFIAMHRLFDQRRMSLHSMVEQGLVNKEFIPYYQPIVNVTSQSLYGCEMLARWKRPGQELISPMEFIPYVEKSGQILPITEQLIKKAIDEIGKLNWQNTKQIISINVVPEQLESIEIIDRSLDLLRSSKLEATQLAFEVTERKPFNNLTMAFDVIEYLRDKGIDVKLDDAGTGYGGFSYIQELNIRSIKIDKMFVENIGTSDIKLSLLDSIIAFGKQAGMEMIAEGVETKEQSEYLAEQGVYLQQGYYFGRPMVFRDFAYFCKGIAPNLPLAEEEEELRVG</sequence>
<protein>
    <recommendedName>
        <fullName evidence="2">EAL domain-containing protein</fullName>
    </recommendedName>
</protein>
<name>Q6LJ31_PHOPR</name>
<dbReference type="GO" id="GO:0071111">
    <property type="term" value="F:cyclic-guanylate-specific phosphodiesterase activity"/>
    <property type="evidence" value="ECO:0007669"/>
    <property type="project" value="InterPro"/>
</dbReference>
<keyword evidence="4" id="KW-1185">Reference proteome</keyword>
<keyword evidence="1" id="KW-1133">Transmembrane helix</keyword>
<dbReference type="EMBL" id="CR378677">
    <property type="protein sequence ID" value="CAG22699.1"/>
    <property type="molecule type" value="Genomic_DNA"/>
</dbReference>
<dbReference type="AlphaFoldDB" id="Q6LJ31"/>
<dbReference type="Pfam" id="PF20982">
    <property type="entry name" value="CSS_CxxC"/>
    <property type="match status" value="1"/>
</dbReference>
<dbReference type="InterPro" id="IPR001633">
    <property type="entry name" value="EAL_dom"/>
</dbReference>
<accession>Q6LJ31</accession>
<dbReference type="KEGG" id="ppr:PBPRB0827"/>
<proteinExistence type="predicted"/>
<organism evidence="3 4">
    <name type="scientific">Photobacterium profundum (strain SS9)</name>
    <dbReference type="NCBI Taxonomy" id="298386"/>
    <lineage>
        <taxon>Bacteria</taxon>
        <taxon>Pseudomonadati</taxon>
        <taxon>Pseudomonadota</taxon>
        <taxon>Gammaproteobacteria</taxon>
        <taxon>Vibrionales</taxon>
        <taxon>Vibrionaceae</taxon>
        <taxon>Photobacterium</taxon>
    </lineage>
</organism>
<dbReference type="HOGENOM" id="CLU_000445_131_3_6"/>
<evidence type="ECO:0000313" key="4">
    <source>
        <dbReference type="Proteomes" id="UP000000593"/>
    </source>
</evidence>
<dbReference type="InterPro" id="IPR048614">
    <property type="entry name" value="CSS_CxxC"/>
</dbReference>
<dbReference type="SUPFAM" id="SSF141868">
    <property type="entry name" value="EAL domain-like"/>
    <property type="match status" value="1"/>
</dbReference>
<dbReference type="PANTHER" id="PTHR33121">
    <property type="entry name" value="CYCLIC DI-GMP PHOSPHODIESTERASE PDEF"/>
    <property type="match status" value="1"/>
</dbReference>
<evidence type="ECO:0000259" key="2">
    <source>
        <dbReference type="PROSITE" id="PS50883"/>
    </source>
</evidence>
<feature type="domain" description="EAL" evidence="2">
    <location>
        <begin position="268"/>
        <end position="521"/>
    </location>
</feature>
<dbReference type="InterPro" id="IPR050706">
    <property type="entry name" value="Cyclic-di-GMP_PDE-like"/>
</dbReference>
<dbReference type="PROSITE" id="PS50883">
    <property type="entry name" value="EAL"/>
    <property type="match status" value="1"/>
</dbReference>
<dbReference type="STRING" id="298386.PBPRB0827"/>
<dbReference type="Proteomes" id="UP000000593">
    <property type="component" value="Chromosome 2"/>
</dbReference>
<evidence type="ECO:0000313" key="3">
    <source>
        <dbReference type="EMBL" id="CAG22699.1"/>
    </source>
</evidence>
<dbReference type="Pfam" id="PF00563">
    <property type="entry name" value="EAL"/>
    <property type="match status" value="1"/>
</dbReference>
<gene>
    <name evidence="3" type="ordered locus">PBPRB0827</name>
</gene>
<dbReference type="CDD" id="cd01948">
    <property type="entry name" value="EAL"/>
    <property type="match status" value="1"/>
</dbReference>
<dbReference type="PANTHER" id="PTHR33121:SF56">
    <property type="entry name" value="SIGNALLING PROTEIN WITH EAL AND C2 DOMAINS"/>
    <property type="match status" value="1"/>
</dbReference>
<feature type="transmembrane region" description="Helical" evidence="1">
    <location>
        <begin position="242"/>
        <end position="264"/>
    </location>
</feature>
<evidence type="ECO:0000256" key="1">
    <source>
        <dbReference type="SAM" id="Phobius"/>
    </source>
</evidence>
<dbReference type="Gene3D" id="3.20.20.450">
    <property type="entry name" value="EAL domain"/>
    <property type="match status" value="1"/>
</dbReference>
<dbReference type="SMART" id="SM00052">
    <property type="entry name" value="EAL"/>
    <property type="match status" value="1"/>
</dbReference>
<dbReference type="InterPro" id="IPR035919">
    <property type="entry name" value="EAL_sf"/>
</dbReference>
<keyword evidence="1" id="KW-0472">Membrane</keyword>
<dbReference type="eggNOG" id="COG4943">
    <property type="taxonomic scope" value="Bacteria"/>
</dbReference>
<keyword evidence="1" id="KW-0812">Transmembrane</keyword>